<dbReference type="EMBL" id="KV442035">
    <property type="protein sequence ID" value="OAQ30449.1"/>
    <property type="molecule type" value="Genomic_DNA"/>
</dbReference>
<accession>A0A197K1V7</accession>
<gene>
    <name evidence="1" type="ORF">K457DRAFT_449759</name>
</gene>
<keyword evidence="2" id="KW-1185">Reference proteome</keyword>
<sequence>MFKTIMEYRLCSKLSLSFVYIILLVLVPSKPQVCIPLKTIFLLGQLGVLKRQLPNHLTKTRVLLCQVANDTGCSGQLFAFPGQARTRWDQWVRDHS</sequence>
<name>A0A197K1V7_9FUNG</name>
<dbReference type="AlphaFoldDB" id="A0A197K1V7"/>
<proteinExistence type="predicted"/>
<protein>
    <submittedName>
        <fullName evidence="1">Uncharacterized protein</fullName>
    </submittedName>
</protein>
<organism evidence="1 2">
    <name type="scientific">Linnemannia elongata AG-77</name>
    <dbReference type="NCBI Taxonomy" id="1314771"/>
    <lineage>
        <taxon>Eukaryota</taxon>
        <taxon>Fungi</taxon>
        <taxon>Fungi incertae sedis</taxon>
        <taxon>Mucoromycota</taxon>
        <taxon>Mortierellomycotina</taxon>
        <taxon>Mortierellomycetes</taxon>
        <taxon>Mortierellales</taxon>
        <taxon>Mortierellaceae</taxon>
        <taxon>Linnemannia</taxon>
    </lineage>
</organism>
<dbReference type="Proteomes" id="UP000078512">
    <property type="component" value="Unassembled WGS sequence"/>
</dbReference>
<reference evidence="1 2" key="1">
    <citation type="submission" date="2016-05" db="EMBL/GenBank/DDBJ databases">
        <title>Genome sequencing reveals origins of a unique bacterial endosymbiosis in the earliest lineages of terrestrial Fungi.</title>
        <authorList>
            <consortium name="DOE Joint Genome Institute"/>
            <person name="Uehling J."/>
            <person name="Gryganskyi A."/>
            <person name="Hameed K."/>
            <person name="Tschaplinski T."/>
            <person name="Misztal P."/>
            <person name="Wu S."/>
            <person name="Desiro A."/>
            <person name="Vande Pol N."/>
            <person name="Du Z.-Y."/>
            <person name="Zienkiewicz A."/>
            <person name="Zienkiewicz K."/>
            <person name="Morin E."/>
            <person name="Tisserant E."/>
            <person name="Splivallo R."/>
            <person name="Hainaut M."/>
            <person name="Henrissat B."/>
            <person name="Ohm R."/>
            <person name="Kuo A."/>
            <person name="Yan J."/>
            <person name="Lipzen A."/>
            <person name="Nolan M."/>
            <person name="Labutti K."/>
            <person name="Barry K."/>
            <person name="Goldstein A."/>
            <person name="Labbe J."/>
            <person name="Schadt C."/>
            <person name="Tuskan G."/>
            <person name="Grigoriev I."/>
            <person name="Martin F."/>
            <person name="Vilgalys R."/>
            <person name="Bonito G."/>
        </authorList>
    </citation>
    <scope>NUCLEOTIDE SEQUENCE [LARGE SCALE GENOMIC DNA]</scope>
    <source>
        <strain evidence="1 2">AG-77</strain>
    </source>
</reference>
<evidence type="ECO:0000313" key="2">
    <source>
        <dbReference type="Proteomes" id="UP000078512"/>
    </source>
</evidence>
<evidence type="ECO:0000313" key="1">
    <source>
        <dbReference type="EMBL" id="OAQ30449.1"/>
    </source>
</evidence>